<protein>
    <recommendedName>
        <fullName evidence="1">CheW-like domain-containing protein</fullName>
    </recommendedName>
</protein>
<dbReference type="GO" id="GO:0007165">
    <property type="term" value="P:signal transduction"/>
    <property type="evidence" value="ECO:0007669"/>
    <property type="project" value="InterPro"/>
</dbReference>
<gene>
    <name evidence="2" type="ORF">MNBD_GAMMA16-1289</name>
</gene>
<dbReference type="EMBL" id="UOFO01000129">
    <property type="protein sequence ID" value="VAW87701.1"/>
    <property type="molecule type" value="Genomic_DNA"/>
</dbReference>
<evidence type="ECO:0000259" key="1">
    <source>
        <dbReference type="PROSITE" id="PS50851"/>
    </source>
</evidence>
<dbReference type="PROSITE" id="PS50851">
    <property type="entry name" value="CHEW"/>
    <property type="match status" value="1"/>
</dbReference>
<dbReference type="Pfam" id="PF01584">
    <property type="entry name" value="CheW"/>
    <property type="match status" value="1"/>
</dbReference>
<dbReference type="AlphaFoldDB" id="A0A3B0Z838"/>
<accession>A0A3B0Z838</accession>
<dbReference type="Gene3D" id="2.40.50.180">
    <property type="entry name" value="CheA-289, Domain 4"/>
    <property type="match status" value="1"/>
</dbReference>
<dbReference type="InterPro" id="IPR036061">
    <property type="entry name" value="CheW-like_dom_sf"/>
</dbReference>
<reference evidence="2" key="1">
    <citation type="submission" date="2018-06" db="EMBL/GenBank/DDBJ databases">
        <authorList>
            <person name="Zhirakovskaya E."/>
        </authorList>
    </citation>
    <scope>NUCLEOTIDE SEQUENCE</scope>
</reference>
<name>A0A3B0Z838_9ZZZZ</name>
<organism evidence="2">
    <name type="scientific">hydrothermal vent metagenome</name>
    <dbReference type="NCBI Taxonomy" id="652676"/>
    <lineage>
        <taxon>unclassified sequences</taxon>
        <taxon>metagenomes</taxon>
        <taxon>ecological metagenomes</taxon>
    </lineage>
</organism>
<proteinExistence type="predicted"/>
<dbReference type="SUPFAM" id="SSF50341">
    <property type="entry name" value="CheW-like"/>
    <property type="match status" value="1"/>
</dbReference>
<dbReference type="Gene3D" id="2.30.30.40">
    <property type="entry name" value="SH3 Domains"/>
    <property type="match status" value="1"/>
</dbReference>
<evidence type="ECO:0000313" key="2">
    <source>
        <dbReference type="EMBL" id="VAW87701.1"/>
    </source>
</evidence>
<dbReference type="InterPro" id="IPR002545">
    <property type="entry name" value="CheW-lke_dom"/>
</dbReference>
<feature type="domain" description="CheW-like" evidence="1">
    <location>
        <begin position="75"/>
        <end position="220"/>
    </location>
</feature>
<sequence>MSLDEIKIHDCWNKIGTRSSKGATCERLTDVINCINCDVYIQAGRRLLHREVPEGYLEEWANVISSTNTSEKAETQSAIIFKLQNQLVALPSRILDKVIIPGSVHTLPHNHFPYLIGVTNVQGELAVHLDLSRLLFESNLCVKPLEESRFPRHVVINLAGGLWAFEVEKVIGIERITYETLDLDLEQWNGDKKFVDSFFLWRKQQVVMLSDTVIEDLLKGMRM</sequence>
<dbReference type="GO" id="GO:0006935">
    <property type="term" value="P:chemotaxis"/>
    <property type="evidence" value="ECO:0007669"/>
    <property type="project" value="InterPro"/>
</dbReference>